<sequence length="263" mass="27432">MVDRRQVLTTGLALLVLVTSEHARAELVVRIGVARDADAELLAAAHATALQNGVRIEPVRFADGARAGAALAAGRVDASIAQHAPALARVRGPGGALVPVAHTVTYPTGLYSRTAARLAALPVGATVALPADAQELGRALLLMHQYGLVRLDTAAGLQPGLPDIRANPRRLKFRLLAQPRLASALADHALVALPFDAAAAAGLAPARDAIGMEDARVPFASVLAVRAPDREAAWVAATVRSLQSGPVKAFILARFNDSVRRPW</sequence>
<dbReference type="AlphaFoldDB" id="A0A375C5X9"/>
<dbReference type="SUPFAM" id="SSF53850">
    <property type="entry name" value="Periplasmic binding protein-like II"/>
    <property type="match status" value="1"/>
</dbReference>
<protein>
    <submittedName>
        <fullName evidence="7">NLPA lipoprotein</fullName>
    </submittedName>
</protein>
<dbReference type="Proteomes" id="UP000256780">
    <property type="component" value="Chromosome CBM2587_b"/>
</dbReference>
<proteinExistence type="inferred from homology"/>
<dbReference type="PANTHER" id="PTHR30429:SF1">
    <property type="entry name" value="D-METHIONINE-BINDING LIPOPROTEIN METQ-RELATED"/>
    <property type="match status" value="1"/>
</dbReference>
<reference evidence="7" key="1">
    <citation type="submission" date="2018-01" db="EMBL/GenBank/DDBJ databases">
        <authorList>
            <person name="Clerissi C."/>
        </authorList>
    </citation>
    <scope>NUCLEOTIDE SEQUENCE</scope>
    <source>
        <strain evidence="7">Cupriavidus sp. LMG 19464</strain>
    </source>
</reference>
<evidence type="ECO:0000256" key="2">
    <source>
        <dbReference type="ARBA" id="ARBA00008973"/>
    </source>
</evidence>
<dbReference type="PANTHER" id="PTHR30429">
    <property type="entry name" value="D-METHIONINE-BINDING LIPOPROTEIN METQ"/>
    <property type="match status" value="1"/>
</dbReference>
<evidence type="ECO:0000256" key="3">
    <source>
        <dbReference type="ARBA" id="ARBA00022729"/>
    </source>
</evidence>
<gene>
    <name evidence="7" type="ORF">CBM2587_B60247</name>
</gene>
<evidence type="ECO:0000256" key="1">
    <source>
        <dbReference type="ARBA" id="ARBA00004635"/>
    </source>
</evidence>
<keyword evidence="5" id="KW-0564">Palmitate</keyword>
<dbReference type="Gene3D" id="3.40.190.10">
    <property type="entry name" value="Periplasmic binding protein-like II"/>
    <property type="match status" value="2"/>
</dbReference>
<keyword evidence="6 7" id="KW-0449">Lipoprotein</keyword>
<keyword evidence="4" id="KW-0472">Membrane</keyword>
<dbReference type="OrthoDB" id="9812878at2"/>
<keyword evidence="3" id="KW-0732">Signal</keyword>
<evidence type="ECO:0000256" key="4">
    <source>
        <dbReference type="ARBA" id="ARBA00023136"/>
    </source>
</evidence>
<dbReference type="GO" id="GO:0016020">
    <property type="term" value="C:membrane"/>
    <property type="evidence" value="ECO:0007669"/>
    <property type="project" value="UniProtKB-SubCell"/>
</dbReference>
<accession>A0A375C5X9</accession>
<comment type="similarity">
    <text evidence="2">Belongs to the NlpA lipoprotein family.</text>
</comment>
<dbReference type="EMBL" id="OFSQ01000035">
    <property type="protein sequence ID" value="SOY63235.1"/>
    <property type="molecule type" value="Genomic_DNA"/>
</dbReference>
<evidence type="ECO:0000256" key="6">
    <source>
        <dbReference type="ARBA" id="ARBA00023288"/>
    </source>
</evidence>
<name>A0A375C5X9_9BURK</name>
<dbReference type="Pfam" id="PF03180">
    <property type="entry name" value="Lipoprotein_9"/>
    <property type="match status" value="1"/>
</dbReference>
<evidence type="ECO:0000313" key="7">
    <source>
        <dbReference type="EMBL" id="SOY63235.1"/>
    </source>
</evidence>
<dbReference type="InterPro" id="IPR004872">
    <property type="entry name" value="Lipoprotein_NlpA"/>
</dbReference>
<comment type="subcellular location">
    <subcellularLocation>
        <location evidence="1">Membrane</location>
        <topology evidence="1">Lipid-anchor</topology>
    </subcellularLocation>
</comment>
<organism evidence="7">
    <name type="scientific">Cupriavidus taiwanensis</name>
    <dbReference type="NCBI Taxonomy" id="164546"/>
    <lineage>
        <taxon>Bacteria</taxon>
        <taxon>Pseudomonadati</taxon>
        <taxon>Pseudomonadota</taxon>
        <taxon>Betaproteobacteria</taxon>
        <taxon>Burkholderiales</taxon>
        <taxon>Burkholderiaceae</taxon>
        <taxon>Cupriavidus</taxon>
    </lineage>
</organism>
<comment type="caution">
    <text evidence="7">The sequence shown here is derived from an EMBL/GenBank/DDBJ whole genome shotgun (WGS) entry which is preliminary data.</text>
</comment>
<evidence type="ECO:0000256" key="5">
    <source>
        <dbReference type="ARBA" id="ARBA00023139"/>
    </source>
</evidence>